<dbReference type="AlphaFoldDB" id="A0AAQ3QJI3"/>
<dbReference type="GO" id="GO:0005634">
    <property type="term" value="C:nucleus"/>
    <property type="evidence" value="ECO:0007669"/>
    <property type="project" value="UniProtKB-SubCell"/>
</dbReference>
<comment type="subcellular location">
    <subcellularLocation>
        <location evidence="1">Nucleus</location>
    </subcellularLocation>
</comment>
<evidence type="ECO:0000256" key="6">
    <source>
        <dbReference type="ARBA" id="ARBA00023015"/>
    </source>
</evidence>
<keyword evidence="8" id="KW-0539">Nucleus</keyword>
<dbReference type="SMART" id="SM00355">
    <property type="entry name" value="ZnF_C2H2"/>
    <property type="match status" value="2"/>
</dbReference>
<evidence type="ECO:0000256" key="9">
    <source>
        <dbReference type="PROSITE-ProRule" id="PRU00042"/>
    </source>
</evidence>
<keyword evidence="2" id="KW-0479">Metal-binding</keyword>
<gene>
    <name evidence="11" type="ORF">Cni_G23802</name>
</gene>
<evidence type="ECO:0000256" key="8">
    <source>
        <dbReference type="ARBA" id="ARBA00023242"/>
    </source>
</evidence>
<protein>
    <recommendedName>
        <fullName evidence="10">C2H2-type domain-containing protein</fullName>
    </recommendedName>
</protein>
<dbReference type="Pfam" id="PF13912">
    <property type="entry name" value="zf-C2H2_6"/>
    <property type="match status" value="2"/>
</dbReference>
<evidence type="ECO:0000256" key="1">
    <source>
        <dbReference type="ARBA" id="ARBA00004123"/>
    </source>
</evidence>
<evidence type="ECO:0000256" key="4">
    <source>
        <dbReference type="ARBA" id="ARBA00022771"/>
    </source>
</evidence>
<dbReference type="SUPFAM" id="SSF57667">
    <property type="entry name" value="beta-beta-alpha zinc fingers"/>
    <property type="match status" value="1"/>
</dbReference>
<evidence type="ECO:0000256" key="3">
    <source>
        <dbReference type="ARBA" id="ARBA00022737"/>
    </source>
</evidence>
<proteinExistence type="predicted"/>
<evidence type="ECO:0000256" key="5">
    <source>
        <dbReference type="ARBA" id="ARBA00022833"/>
    </source>
</evidence>
<dbReference type="Proteomes" id="UP001327560">
    <property type="component" value="Chromosome 7"/>
</dbReference>
<dbReference type="PANTHER" id="PTHR26374">
    <property type="entry name" value="ZINC FINGER PROTEIN ZAT5"/>
    <property type="match status" value="1"/>
</dbReference>
<dbReference type="EMBL" id="CP136896">
    <property type="protein sequence ID" value="WOL15021.1"/>
    <property type="molecule type" value="Genomic_DNA"/>
</dbReference>
<keyword evidence="4 9" id="KW-0863">Zinc-finger</keyword>
<sequence length="235" mass="25885">MQELKTQLSTATADICIYVSTSLVELLDQHRHLQAINDLLVASNAAQLRFGRIREINMKRSTYRFVSGEGRKMEGVNMANILMLLSRGVDRESTRDVVGDDLGERVFECKTCNRRFPSFQALGGHRASHKKPRLGHEQLVAGGEAAKPKVHECSICGVEFAIGQALGGHMRRHRAAAPAPQASTLVLAEKKKRNQGGLMLLDLNLPPLENDLKLGLGLETAVDTKMNPVLDCCLY</sequence>
<keyword evidence="3" id="KW-0677">Repeat</keyword>
<dbReference type="PROSITE" id="PS00028">
    <property type="entry name" value="ZINC_FINGER_C2H2_1"/>
    <property type="match status" value="2"/>
</dbReference>
<feature type="domain" description="C2H2-type" evidence="10">
    <location>
        <begin position="151"/>
        <end position="178"/>
    </location>
</feature>
<evidence type="ECO:0000256" key="7">
    <source>
        <dbReference type="ARBA" id="ARBA00023163"/>
    </source>
</evidence>
<keyword evidence="5" id="KW-0862">Zinc</keyword>
<keyword evidence="12" id="KW-1185">Reference proteome</keyword>
<evidence type="ECO:0000313" key="12">
    <source>
        <dbReference type="Proteomes" id="UP001327560"/>
    </source>
</evidence>
<dbReference type="PANTHER" id="PTHR26374:SF471">
    <property type="entry name" value="OS03G0279700 PROTEIN"/>
    <property type="match status" value="1"/>
</dbReference>
<dbReference type="PROSITE" id="PS50157">
    <property type="entry name" value="ZINC_FINGER_C2H2_2"/>
    <property type="match status" value="2"/>
</dbReference>
<keyword evidence="6" id="KW-0805">Transcription regulation</keyword>
<accession>A0AAQ3QJI3</accession>
<feature type="domain" description="C2H2-type" evidence="10">
    <location>
        <begin position="107"/>
        <end position="134"/>
    </location>
</feature>
<evidence type="ECO:0000259" key="10">
    <source>
        <dbReference type="PROSITE" id="PS50157"/>
    </source>
</evidence>
<organism evidence="11 12">
    <name type="scientific">Canna indica</name>
    <name type="common">Indian-shot</name>
    <dbReference type="NCBI Taxonomy" id="4628"/>
    <lineage>
        <taxon>Eukaryota</taxon>
        <taxon>Viridiplantae</taxon>
        <taxon>Streptophyta</taxon>
        <taxon>Embryophyta</taxon>
        <taxon>Tracheophyta</taxon>
        <taxon>Spermatophyta</taxon>
        <taxon>Magnoliopsida</taxon>
        <taxon>Liliopsida</taxon>
        <taxon>Zingiberales</taxon>
        <taxon>Cannaceae</taxon>
        <taxon>Canna</taxon>
    </lineage>
</organism>
<name>A0AAQ3QJI3_9LILI</name>
<evidence type="ECO:0000256" key="2">
    <source>
        <dbReference type="ARBA" id="ARBA00022723"/>
    </source>
</evidence>
<dbReference type="InterPro" id="IPR036236">
    <property type="entry name" value="Znf_C2H2_sf"/>
</dbReference>
<dbReference type="GO" id="GO:0008270">
    <property type="term" value="F:zinc ion binding"/>
    <property type="evidence" value="ECO:0007669"/>
    <property type="project" value="UniProtKB-KW"/>
</dbReference>
<reference evidence="11 12" key="1">
    <citation type="submission" date="2023-10" db="EMBL/GenBank/DDBJ databases">
        <title>Chromosome-scale genome assembly provides insights into flower coloration mechanisms of Canna indica.</title>
        <authorList>
            <person name="Li C."/>
        </authorList>
    </citation>
    <scope>NUCLEOTIDE SEQUENCE [LARGE SCALE GENOMIC DNA]</scope>
    <source>
        <tissue evidence="11">Flower</tissue>
    </source>
</reference>
<keyword evidence="7" id="KW-0804">Transcription</keyword>
<dbReference type="Gene3D" id="3.30.160.60">
    <property type="entry name" value="Classic Zinc Finger"/>
    <property type="match status" value="1"/>
</dbReference>
<evidence type="ECO:0000313" key="11">
    <source>
        <dbReference type="EMBL" id="WOL15021.1"/>
    </source>
</evidence>
<dbReference type="InterPro" id="IPR013087">
    <property type="entry name" value="Znf_C2H2_type"/>
</dbReference>